<dbReference type="Proteomes" id="UP001143910">
    <property type="component" value="Unassembled WGS sequence"/>
</dbReference>
<accession>A0ACC1NAB7</accession>
<evidence type="ECO:0000313" key="2">
    <source>
        <dbReference type="Proteomes" id="UP001143910"/>
    </source>
</evidence>
<keyword evidence="2" id="KW-1185">Reference proteome</keyword>
<sequence length="589" mass="66387">MVQYIFTPWRDRRELLLVRDQLYGDRQVQEKLQQPQQTHPPPPSQPQQQQQQRSQNNDHRTLQNLAVARISMWVQRGNCPHMVESTALLFAAVLSDEIAATQSAGSSTYAVRAAYSAAFSRFVTGLLDGHQDKLRKQSMYSIAKVIGLPATFVELRHQATHEQLPTLAKLRPAARKALDWIWDYYWEQLSHEGTDGKCITVQDPCKEAMLRYLREEDELRRLKIINRELSKWELEKLIATIKDLQTTLPGNQVYLKCMKLKQDLLVLEKERLQASPAAIEAEAKAWEGAQQTIALEPDRVYEESDDGSDTGWSRYQGQWKPKPIGILAVSRAMHIQSIPMWEGTSNNYAYLVIDDKSKDAVIIDPANPPEVAPVLKDAISAGKINLTSIINTHHHWDHAGGNKKLLDALGNIKLNIIGGKDCEGVTQTPKHEEIFRIGEISVKAVHTPCHTQDSICYYMEDSTGKAVFTGDTLFISGCGRFFEGNAAEMNEALNNRLASLPDDTIVYPGHEYTKANVQFAISVLQSDPVKALQDYAENNKVTTGKFTIADEKKHNVFMRLEDPIVQKATGATDPVEVMAQLREMKNSFK</sequence>
<evidence type="ECO:0000313" key="1">
    <source>
        <dbReference type="EMBL" id="KAJ2975561.1"/>
    </source>
</evidence>
<organism evidence="1 2">
    <name type="scientific">Zarea fungicola</name>
    <dbReference type="NCBI Taxonomy" id="93591"/>
    <lineage>
        <taxon>Eukaryota</taxon>
        <taxon>Fungi</taxon>
        <taxon>Dikarya</taxon>
        <taxon>Ascomycota</taxon>
        <taxon>Pezizomycotina</taxon>
        <taxon>Sordariomycetes</taxon>
        <taxon>Hypocreomycetidae</taxon>
        <taxon>Hypocreales</taxon>
        <taxon>Cordycipitaceae</taxon>
        <taxon>Zarea</taxon>
    </lineage>
</organism>
<protein>
    <submittedName>
        <fullName evidence="1">Uncharacterized protein</fullName>
    </submittedName>
</protein>
<gene>
    <name evidence="1" type="ORF">NQ176_g5453</name>
</gene>
<proteinExistence type="predicted"/>
<comment type="caution">
    <text evidence="1">The sequence shown here is derived from an EMBL/GenBank/DDBJ whole genome shotgun (WGS) entry which is preliminary data.</text>
</comment>
<reference evidence="1" key="1">
    <citation type="submission" date="2022-08" db="EMBL/GenBank/DDBJ databases">
        <title>Genome Sequence of Lecanicillium fungicola.</title>
        <authorList>
            <person name="Buettner E."/>
        </authorList>
    </citation>
    <scope>NUCLEOTIDE SEQUENCE</scope>
    <source>
        <strain evidence="1">Babe33</strain>
    </source>
</reference>
<dbReference type="EMBL" id="JANJQO010000693">
    <property type="protein sequence ID" value="KAJ2975561.1"/>
    <property type="molecule type" value="Genomic_DNA"/>
</dbReference>
<name>A0ACC1NAB7_9HYPO</name>